<dbReference type="PANTHER" id="PTHR33507:SF3">
    <property type="entry name" value="INNER MEMBRANE PROTEIN YBBJ"/>
    <property type="match status" value="1"/>
</dbReference>
<dbReference type="InterPro" id="IPR052165">
    <property type="entry name" value="Membrane_assoc_protease"/>
</dbReference>
<keyword evidence="1" id="KW-0812">Transmembrane</keyword>
<reference evidence="2" key="1">
    <citation type="submission" date="2018-05" db="EMBL/GenBank/DDBJ databases">
        <authorList>
            <person name="Lanie J.A."/>
            <person name="Ng W.-L."/>
            <person name="Kazmierczak K.M."/>
            <person name="Andrzejewski T.M."/>
            <person name="Davidsen T.M."/>
            <person name="Wayne K.J."/>
            <person name="Tettelin H."/>
            <person name="Glass J.I."/>
            <person name="Rusch D."/>
            <person name="Podicherti R."/>
            <person name="Tsui H.-C.T."/>
            <person name="Winkler M.E."/>
        </authorList>
    </citation>
    <scope>NUCLEOTIDE SEQUENCE</scope>
</reference>
<sequence>MKGLIKVTGLSPHAIWFIVGAALIAIEILMVPGTGILFAGLGAITVGGVVIAGWVEVVSGQFILFFLSTAIWAALLWKPLKNLMNSGNSGYSDIVGDTAVVHGESLEKGKRGQVKWSGTIMNCEIAPQESTEKILPGTEVTITEVSKGILLVKRIP</sequence>
<dbReference type="InterPro" id="IPR012340">
    <property type="entry name" value="NA-bd_OB-fold"/>
</dbReference>
<feature type="transmembrane region" description="Helical" evidence="1">
    <location>
        <begin position="12"/>
        <end position="29"/>
    </location>
</feature>
<dbReference type="Gene3D" id="2.40.50.140">
    <property type="entry name" value="Nucleic acid-binding proteins"/>
    <property type="match status" value="1"/>
</dbReference>
<dbReference type="EMBL" id="UINC01153347">
    <property type="protein sequence ID" value="SVD48024.1"/>
    <property type="molecule type" value="Genomic_DNA"/>
</dbReference>
<protein>
    <submittedName>
        <fullName evidence="2">Uncharacterized protein</fullName>
    </submittedName>
</protein>
<organism evidence="2">
    <name type="scientific">marine metagenome</name>
    <dbReference type="NCBI Taxonomy" id="408172"/>
    <lineage>
        <taxon>unclassified sequences</taxon>
        <taxon>metagenomes</taxon>
        <taxon>ecological metagenomes</taxon>
    </lineage>
</organism>
<gene>
    <name evidence="2" type="ORF">METZ01_LOCUS400878</name>
</gene>
<dbReference type="GO" id="GO:0005886">
    <property type="term" value="C:plasma membrane"/>
    <property type="evidence" value="ECO:0007669"/>
    <property type="project" value="TreeGrafter"/>
</dbReference>
<accession>A0A382VNM7</accession>
<evidence type="ECO:0000313" key="2">
    <source>
        <dbReference type="EMBL" id="SVD48024.1"/>
    </source>
</evidence>
<dbReference type="PANTHER" id="PTHR33507">
    <property type="entry name" value="INNER MEMBRANE PROTEIN YBBJ"/>
    <property type="match status" value="1"/>
</dbReference>
<keyword evidence="1" id="KW-0472">Membrane</keyword>
<keyword evidence="1" id="KW-1133">Transmembrane helix</keyword>
<evidence type="ECO:0000256" key="1">
    <source>
        <dbReference type="SAM" id="Phobius"/>
    </source>
</evidence>
<feature type="transmembrane region" description="Helical" evidence="1">
    <location>
        <begin position="36"/>
        <end position="55"/>
    </location>
</feature>
<feature type="transmembrane region" description="Helical" evidence="1">
    <location>
        <begin position="61"/>
        <end position="77"/>
    </location>
</feature>
<proteinExistence type="predicted"/>
<name>A0A382VNM7_9ZZZZ</name>
<dbReference type="AlphaFoldDB" id="A0A382VNM7"/>